<dbReference type="GO" id="GO:0005524">
    <property type="term" value="F:ATP binding"/>
    <property type="evidence" value="ECO:0007669"/>
    <property type="project" value="UniProtKB-KW"/>
</dbReference>
<dbReference type="CDD" id="cd03215">
    <property type="entry name" value="ABC_Carb_Monos_II"/>
    <property type="match status" value="1"/>
</dbReference>
<reference evidence="6 7" key="1">
    <citation type="submission" date="2024-03" db="EMBL/GenBank/DDBJ databases">
        <title>Novel species of the genus Variovorax.</title>
        <authorList>
            <person name="Liu Q."/>
            <person name="Xin Y.-H."/>
        </authorList>
    </citation>
    <scope>NUCLEOTIDE SEQUENCE [LARGE SCALE GENOMIC DNA]</scope>
    <source>
        <strain evidence="6 7">KACC 18901</strain>
    </source>
</reference>
<evidence type="ECO:0000256" key="3">
    <source>
        <dbReference type="ARBA" id="ARBA00022741"/>
    </source>
</evidence>
<keyword evidence="4 6" id="KW-0067">ATP-binding</keyword>
<feature type="non-terminal residue" evidence="6">
    <location>
        <position position="1"/>
    </location>
</feature>
<evidence type="ECO:0000313" key="7">
    <source>
        <dbReference type="Proteomes" id="UP001367030"/>
    </source>
</evidence>
<feature type="domain" description="ABC transporter" evidence="5">
    <location>
        <begin position="61"/>
        <end position="305"/>
    </location>
</feature>
<dbReference type="PROSITE" id="PS50893">
    <property type="entry name" value="ABC_TRANSPORTER_2"/>
    <property type="match status" value="1"/>
</dbReference>
<accession>A0ABU8XCR7</accession>
<dbReference type="PANTHER" id="PTHR43790">
    <property type="entry name" value="CARBOHYDRATE TRANSPORT ATP-BINDING PROTEIN MG119-RELATED"/>
    <property type="match status" value="1"/>
</dbReference>
<proteinExistence type="predicted"/>
<evidence type="ECO:0000256" key="4">
    <source>
        <dbReference type="ARBA" id="ARBA00022840"/>
    </source>
</evidence>
<dbReference type="EMBL" id="JBBKZS010000011">
    <property type="protein sequence ID" value="MEJ8857635.1"/>
    <property type="molecule type" value="Genomic_DNA"/>
</dbReference>
<keyword evidence="1" id="KW-0762">Sugar transport</keyword>
<dbReference type="RefSeq" id="WP_340337700.1">
    <property type="nucleotide sequence ID" value="NZ_JBBKZS010000011.1"/>
</dbReference>
<keyword evidence="2" id="KW-0677">Repeat</keyword>
<sequence>VTVLRRGRMAGTGSIREVTTQTMARWMVGDAAAPAVTGKVDSSASTGTGKPPATAVSEPALELIYLRADDELGMPALDGLSLRVHPGELVGLAGVSGNGQTFLLDAISGQRKLRAGRIQVHGKPYQPTRRQSEALGVRTLPEEPLKNGGVARMSVVENLALRTFDRAPLSSRWGWLKPAALRDQGLALIDEYRVRAPSPEAPLEALSGGNVQRVVLARELSGPVRVLVVANPCFGLDFLTAAQIRAELRAQRDRGVAVLLISEDLDEILMLADRIAVISGGRIVMEAETAKTDRMTVGAAMAAHAQHAPTETT</sequence>
<evidence type="ECO:0000259" key="5">
    <source>
        <dbReference type="PROSITE" id="PS50893"/>
    </source>
</evidence>
<name>A0ABU8XCR7_9BURK</name>
<dbReference type="Pfam" id="PF00005">
    <property type="entry name" value="ABC_tran"/>
    <property type="match status" value="1"/>
</dbReference>
<gene>
    <name evidence="6" type="ORF">WKW79_23890</name>
</gene>
<dbReference type="PANTHER" id="PTHR43790:SF4">
    <property type="entry name" value="GUANOSINE IMPORT ATP-BINDING PROTEIN NUPO"/>
    <property type="match status" value="1"/>
</dbReference>
<dbReference type="InterPro" id="IPR027417">
    <property type="entry name" value="P-loop_NTPase"/>
</dbReference>
<dbReference type="InterPro" id="IPR003439">
    <property type="entry name" value="ABC_transporter-like_ATP-bd"/>
</dbReference>
<keyword evidence="3" id="KW-0547">Nucleotide-binding</keyword>
<evidence type="ECO:0000256" key="2">
    <source>
        <dbReference type="ARBA" id="ARBA00022737"/>
    </source>
</evidence>
<keyword evidence="1" id="KW-0813">Transport</keyword>
<organism evidence="6 7">
    <name type="scientific">Variovorax robiniae</name>
    <dbReference type="NCBI Taxonomy" id="1836199"/>
    <lineage>
        <taxon>Bacteria</taxon>
        <taxon>Pseudomonadati</taxon>
        <taxon>Pseudomonadota</taxon>
        <taxon>Betaproteobacteria</taxon>
        <taxon>Burkholderiales</taxon>
        <taxon>Comamonadaceae</taxon>
        <taxon>Variovorax</taxon>
    </lineage>
</organism>
<evidence type="ECO:0000313" key="6">
    <source>
        <dbReference type="EMBL" id="MEJ8857635.1"/>
    </source>
</evidence>
<dbReference type="InterPro" id="IPR050107">
    <property type="entry name" value="ABC_carbohydrate_import_ATPase"/>
</dbReference>
<keyword evidence="7" id="KW-1185">Reference proteome</keyword>
<dbReference type="Proteomes" id="UP001367030">
    <property type="component" value="Unassembled WGS sequence"/>
</dbReference>
<dbReference type="Gene3D" id="3.40.50.300">
    <property type="entry name" value="P-loop containing nucleotide triphosphate hydrolases"/>
    <property type="match status" value="1"/>
</dbReference>
<comment type="caution">
    <text evidence="6">The sequence shown here is derived from an EMBL/GenBank/DDBJ whole genome shotgun (WGS) entry which is preliminary data.</text>
</comment>
<dbReference type="SUPFAM" id="SSF52540">
    <property type="entry name" value="P-loop containing nucleoside triphosphate hydrolases"/>
    <property type="match status" value="1"/>
</dbReference>
<protein>
    <submittedName>
        <fullName evidence="6">ATP-binding cassette domain-containing protein</fullName>
    </submittedName>
</protein>
<evidence type="ECO:0000256" key="1">
    <source>
        <dbReference type="ARBA" id="ARBA00022597"/>
    </source>
</evidence>